<keyword evidence="2" id="KW-1185">Reference proteome</keyword>
<reference evidence="1 2" key="1">
    <citation type="submission" date="2024-01" db="EMBL/GenBank/DDBJ databases">
        <title>Genome assemblies of Stephania.</title>
        <authorList>
            <person name="Yang L."/>
        </authorList>
    </citation>
    <scope>NUCLEOTIDE SEQUENCE [LARGE SCALE GENOMIC DNA]</scope>
    <source>
        <strain evidence="1">JXDWG</strain>
        <tissue evidence="1">Leaf</tissue>
    </source>
</reference>
<dbReference type="EMBL" id="JBBNAG010000013">
    <property type="protein sequence ID" value="KAK9083082.1"/>
    <property type="molecule type" value="Genomic_DNA"/>
</dbReference>
<dbReference type="Proteomes" id="UP001419268">
    <property type="component" value="Unassembled WGS sequence"/>
</dbReference>
<protein>
    <submittedName>
        <fullName evidence="1">Uncharacterized protein</fullName>
    </submittedName>
</protein>
<evidence type="ECO:0000313" key="1">
    <source>
        <dbReference type="EMBL" id="KAK9083082.1"/>
    </source>
</evidence>
<proteinExistence type="predicted"/>
<name>A0AAP0HFQ4_9MAGN</name>
<evidence type="ECO:0000313" key="2">
    <source>
        <dbReference type="Proteomes" id="UP001419268"/>
    </source>
</evidence>
<accession>A0AAP0HFQ4</accession>
<gene>
    <name evidence="1" type="ORF">Scep_029553</name>
</gene>
<organism evidence="1 2">
    <name type="scientific">Stephania cephalantha</name>
    <dbReference type="NCBI Taxonomy" id="152367"/>
    <lineage>
        <taxon>Eukaryota</taxon>
        <taxon>Viridiplantae</taxon>
        <taxon>Streptophyta</taxon>
        <taxon>Embryophyta</taxon>
        <taxon>Tracheophyta</taxon>
        <taxon>Spermatophyta</taxon>
        <taxon>Magnoliopsida</taxon>
        <taxon>Ranunculales</taxon>
        <taxon>Menispermaceae</taxon>
        <taxon>Menispermoideae</taxon>
        <taxon>Cissampelideae</taxon>
        <taxon>Stephania</taxon>
    </lineage>
</organism>
<dbReference type="AlphaFoldDB" id="A0AAP0HFQ4"/>
<comment type="caution">
    <text evidence="1">The sequence shown here is derived from an EMBL/GenBank/DDBJ whole genome shotgun (WGS) entry which is preliminary data.</text>
</comment>
<sequence length="158" mass="18166">MYLNKQELDQWIAQKDQEAEKEIKSVLHKISAETVSAISLKSVKVHEVTPIEDYWSKIMKELVVSPTKANIIIAQNEEKAHMEVEIISEWLEKPQKESEEDQPFVLMNPPPGEKKTLVLREIPEDEVRKLLSNKESLAACDVAIFVHDRYLILSSTVE</sequence>